<comment type="caution">
    <text evidence="1">The sequence shown here is derived from an EMBL/GenBank/DDBJ whole genome shotgun (WGS) entry which is preliminary data.</text>
</comment>
<sequence>MATRIGGTTTLRELPSLLEAERALEFLGWCYEGGHDTALDIYRQRYGDTTNFAVDSPDEGHLNAMSYLVDALKELER</sequence>
<accession>A0AB38D0N1</accession>
<dbReference type="Proteomes" id="UP000185210">
    <property type="component" value="Unassembled WGS sequence"/>
</dbReference>
<reference evidence="1 2" key="1">
    <citation type="submission" date="2016-11" db="EMBL/GenBank/DDBJ databases">
        <authorList>
            <consortium name="Pathogen Informatics"/>
        </authorList>
    </citation>
    <scope>NUCLEOTIDE SEQUENCE [LARGE SCALE GENOMIC DNA]</scope>
    <source>
        <strain evidence="1 2">104</strain>
    </source>
</reference>
<dbReference type="EMBL" id="FSHM01000004">
    <property type="protein sequence ID" value="SIB16287.1"/>
    <property type="molecule type" value="Genomic_DNA"/>
</dbReference>
<name>A0AB38D0N1_9MYCO</name>
<evidence type="ECO:0000313" key="2">
    <source>
        <dbReference type="Proteomes" id="UP000185210"/>
    </source>
</evidence>
<evidence type="ECO:0000313" key="1">
    <source>
        <dbReference type="EMBL" id="SIB16287.1"/>
    </source>
</evidence>
<protein>
    <submittedName>
        <fullName evidence="1">Uncharacterized protein</fullName>
    </submittedName>
</protein>
<dbReference type="AlphaFoldDB" id="A0AB38D0N1"/>
<organism evidence="1 2">
    <name type="scientific">Mycobacteroides abscessus subsp. abscessus</name>
    <dbReference type="NCBI Taxonomy" id="1185650"/>
    <lineage>
        <taxon>Bacteria</taxon>
        <taxon>Bacillati</taxon>
        <taxon>Actinomycetota</taxon>
        <taxon>Actinomycetes</taxon>
        <taxon>Mycobacteriales</taxon>
        <taxon>Mycobacteriaceae</taxon>
        <taxon>Mycobacteroides</taxon>
        <taxon>Mycobacteroides abscessus</taxon>
    </lineage>
</organism>
<gene>
    <name evidence="1" type="ORF">SAMEA2070301_03071</name>
</gene>
<proteinExistence type="predicted"/>